<evidence type="ECO:0000313" key="3">
    <source>
        <dbReference type="Proteomes" id="UP000030889"/>
    </source>
</evidence>
<dbReference type="EMBL" id="JRGF01000001">
    <property type="protein sequence ID" value="KHE42994.1"/>
    <property type="molecule type" value="Genomic_DNA"/>
</dbReference>
<evidence type="ECO:0000256" key="1">
    <source>
        <dbReference type="SAM" id="SignalP"/>
    </source>
</evidence>
<dbReference type="CDD" id="cd12105">
    <property type="entry name" value="HmuY"/>
    <property type="match status" value="1"/>
</dbReference>
<name>A0ABR4YL67_9BACT</name>
<evidence type="ECO:0000313" key="2">
    <source>
        <dbReference type="EMBL" id="KHE42994.1"/>
    </source>
</evidence>
<accession>A0ABR4YL67</accession>
<feature type="chain" id="PRO_5046578129" description="HmuY protein" evidence="1">
    <location>
        <begin position="22"/>
        <end position="206"/>
    </location>
</feature>
<keyword evidence="1" id="KW-0732">Signal</keyword>
<sequence length="206" mass="21860">MKKAVYFMAATAVLLALSSCSKEQGNGGGEGGNVLEASVNASESGVWQYFSFAEGKVVGSGKEDETDNAAWAARTDWDIAINRYSIRTNSGEASSTGAKGGVYTFDSTVTFDSVAEVPAGATFSTDKAVTSEGMGGTTTTVKSEATVILFKTDAEGNKVMPPVYLQAPVYLFRSADGNHCYKVLFTQYQDENKESGHVIFSFAEVK</sequence>
<comment type="caution">
    <text evidence="2">The sequence shown here is derived from an EMBL/GenBank/DDBJ whole genome shotgun (WGS) entry which is preliminary data.</text>
</comment>
<proteinExistence type="predicted"/>
<feature type="signal peptide" evidence="1">
    <location>
        <begin position="1"/>
        <end position="21"/>
    </location>
</feature>
<dbReference type="RefSeq" id="WP_022063483.1">
    <property type="nucleotide sequence ID" value="NZ_JRGF01000001.1"/>
</dbReference>
<dbReference type="PROSITE" id="PS51257">
    <property type="entry name" value="PROKAR_LIPOPROTEIN"/>
    <property type="match status" value="1"/>
</dbReference>
<protein>
    <recommendedName>
        <fullName evidence="4">HmuY protein</fullName>
    </recommendedName>
</protein>
<dbReference type="Pfam" id="PF14064">
    <property type="entry name" value="HmuY"/>
    <property type="match status" value="1"/>
</dbReference>
<evidence type="ECO:0008006" key="4">
    <source>
        <dbReference type="Google" id="ProtNLM"/>
    </source>
</evidence>
<keyword evidence="3" id="KW-1185">Reference proteome</keyword>
<reference evidence="2 3" key="1">
    <citation type="submission" date="2014-09" db="EMBL/GenBank/DDBJ databases">
        <title>Alistipes sp. 627, sp. nov., a novel member of the family Rikenellaceae isolated from human faeces.</title>
        <authorList>
            <person name="Shkoporov A.N."/>
            <person name="Chaplin A.V."/>
            <person name="Motuzova O.V."/>
            <person name="Kafarskaia L.I."/>
            <person name="Khokhlova E.V."/>
            <person name="Efimov B.A."/>
        </authorList>
    </citation>
    <scope>NUCLEOTIDE SEQUENCE [LARGE SCALE GENOMIC DNA]</scope>
    <source>
        <strain evidence="2 3">627</strain>
    </source>
</reference>
<organism evidence="2 3">
    <name type="scientific">Alistipes inops</name>
    <dbReference type="NCBI Taxonomy" id="1501391"/>
    <lineage>
        <taxon>Bacteria</taxon>
        <taxon>Pseudomonadati</taxon>
        <taxon>Bacteroidota</taxon>
        <taxon>Bacteroidia</taxon>
        <taxon>Bacteroidales</taxon>
        <taxon>Rikenellaceae</taxon>
        <taxon>Alistipes</taxon>
    </lineage>
</organism>
<dbReference type="InterPro" id="IPR025921">
    <property type="entry name" value="HmuY"/>
</dbReference>
<dbReference type="Proteomes" id="UP000030889">
    <property type="component" value="Unassembled WGS sequence"/>
</dbReference>
<gene>
    <name evidence="2" type="ORF">LG35_00600</name>
</gene>